<evidence type="ECO:0000313" key="1">
    <source>
        <dbReference type="EMBL" id="EQB59507.1"/>
    </source>
</evidence>
<evidence type="ECO:0000313" key="2">
    <source>
        <dbReference type="Proteomes" id="UP000015530"/>
    </source>
</evidence>
<dbReference type="HOGENOM" id="CLU_3439430_0_0_1"/>
<name>T0KVG3_COLGC</name>
<reference evidence="2" key="1">
    <citation type="journal article" date="2013" name="Mol. Plant Microbe Interact.">
        <title>Global aspects of pacC regulation of pathogenicity genes in Colletotrichum gloeosporioides as revealed by transcriptome analysis.</title>
        <authorList>
            <person name="Alkan N."/>
            <person name="Meng X."/>
            <person name="Friedlander G."/>
            <person name="Reuveni E."/>
            <person name="Sukno S."/>
            <person name="Sherman A."/>
            <person name="Thon M."/>
            <person name="Fluhr R."/>
            <person name="Prusky D."/>
        </authorList>
    </citation>
    <scope>NUCLEOTIDE SEQUENCE [LARGE SCALE GENOMIC DNA]</scope>
    <source>
        <strain evidence="2">Cg-14</strain>
    </source>
</reference>
<proteinExistence type="predicted"/>
<comment type="caution">
    <text evidence="1">The sequence shown here is derived from an EMBL/GenBank/DDBJ whole genome shotgun (WGS) entry which is preliminary data.</text>
</comment>
<organism evidence="1 2">
    <name type="scientific">Colletotrichum gloeosporioides (strain Cg-14)</name>
    <name type="common">Anthracnose fungus</name>
    <name type="synonym">Glomerella cingulata</name>
    <dbReference type="NCBI Taxonomy" id="1237896"/>
    <lineage>
        <taxon>Eukaryota</taxon>
        <taxon>Fungi</taxon>
        <taxon>Dikarya</taxon>
        <taxon>Ascomycota</taxon>
        <taxon>Pezizomycotina</taxon>
        <taxon>Sordariomycetes</taxon>
        <taxon>Hypocreomycetidae</taxon>
        <taxon>Glomerellales</taxon>
        <taxon>Glomerellaceae</taxon>
        <taxon>Colletotrichum</taxon>
        <taxon>Colletotrichum gloeosporioides species complex</taxon>
    </lineage>
</organism>
<dbReference type="Proteomes" id="UP000015530">
    <property type="component" value="Unassembled WGS sequence"/>
</dbReference>
<protein>
    <submittedName>
        <fullName evidence="1">Uncharacterized protein</fullName>
    </submittedName>
</protein>
<accession>T0KVG3</accession>
<dbReference type="EMBL" id="AMYD01000027">
    <property type="protein sequence ID" value="EQB59507.1"/>
    <property type="molecule type" value="Genomic_DNA"/>
</dbReference>
<gene>
    <name evidence="1" type="ORF">CGLO_00090</name>
</gene>
<sequence>MKSSTLPK</sequence>